<dbReference type="EMBL" id="BTSY01000002">
    <property type="protein sequence ID" value="GMT15651.1"/>
    <property type="molecule type" value="Genomic_DNA"/>
</dbReference>
<protein>
    <submittedName>
        <fullName evidence="1">Uncharacterized protein</fullName>
    </submittedName>
</protein>
<keyword evidence="2" id="KW-1185">Reference proteome</keyword>
<evidence type="ECO:0000313" key="2">
    <source>
        <dbReference type="Proteomes" id="UP001432322"/>
    </source>
</evidence>
<sequence length="152" mass="17783">ENEVAWTLQKFVGGEKHRVQVGPFITTVVPPTVKTPLKKVEFSVIRKAVEFLSQPTLNCHQIDMKVDAKRSVEDPCLSSRRQLRPARRRGFSQVRTENPFKRSILSHDDRKEIYDLEWEPANPIGDDPAYNDYEDKRFISYCRNRHATPMER</sequence>
<dbReference type="AlphaFoldDB" id="A0AAV5VA83"/>
<organism evidence="1 2">
    <name type="scientific">Pristionchus fissidentatus</name>
    <dbReference type="NCBI Taxonomy" id="1538716"/>
    <lineage>
        <taxon>Eukaryota</taxon>
        <taxon>Metazoa</taxon>
        <taxon>Ecdysozoa</taxon>
        <taxon>Nematoda</taxon>
        <taxon>Chromadorea</taxon>
        <taxon>Rhabditida</taxon>
        <taxon>Rhabditina</taxon>
        <taxon>Diplogasteromorpha</taxon>
        <taxon>Diplogasteroidea</taxon>
        <taxon>Neodiplogasteridae</taxon>
        <taxon>Pristionchus</taxon>
    </lineage>
</organism>
<evidence type="ECO:0000313" key="1">
    <source>
        <dbReference type="EMBL" id="GMT15651.1"/>
    </source>
</evidence>
<reference evidence="1" key="1">
    <citation type="submission" date="2023-10" db="EMBL/GenBank/DDBJ databases">
        <title>Genome assembly of Pristionchus species.</title>
        <authorList>
            <person name="Yoshida K."/>
            <person name="Sommer R.J."/>
        </authorList>
    </citation>
    <scope>NUCLEOTIDE SEQUENCE</scope>
    <source>
        <strain evidence="1">RS5133</strain>
    </source>
</reference>
<accession>A0AAV5VA83</accession>
<feature type="non-terminal residue" evidence="1">
    <location>
        <position position="152"/>
    </location>
</feature>
<comment type="caution">
    <text evidence="1">The sequence shown here is derived from an EMBL/GenBank/DDBJ whole genome shotgun (WGS) entry which is preliminary data.</text>
</comment>
<dbReference type="Proteomes" id="UP001432322">
    <property type="component" value="Unassembled WGS sequence"/>
</dbReference>
<proteinExistence type="predicted"/>
<name>A0AAV5VA83_9BILA</name>
<gene>
    <name evidence="1" type="ORF">PFISCL1PPCAC_6948</name>
</gene>
<feature type="non-terminal residue" evidence="1">
    <location>
        <position position="1"/>
    </location>
</feature>